<evidence type="ECO:0000259" key="1">
    <source>
        <dbReference type="SMART" id="SM00471"/>
    </source>
</evidence>
<dbReference type="InterPro" id="IPR045509">
    <property type="entry name" value="HD_assoc_2"/>
</dbReference>
<dbReference type="InterPro" id="IPR006674">
    <property type="entry name" value="HD_domain"/>
</dbReference>
<dbReference type="EMBL" id="DUJS01000004">
    <property type="protein sequence ID" value="HII70664.1"/>
    <property type="molecule type" value="Genomic_DNA"/>
</dbReference>
<dbReference type="Gene3D" id="1.10.3210.10">
    <property type="entry name" value="Hypothetical protein af1432"/>
    <property type="match status" value="1"/>
</dbReference>
<dbReference type="InterPro" id="IPR003607">
    <property type="entry name" value="HD/PDEase_dom"/>
</dbReference>
<name>A0A832TH72_9EURY</name>
<evidence type="ECO:0000313" key="3">
    <source>
        <dbReference type="Proteomes" id="UP000619545"/>
    </source>
</evidence>
<accession>A0A832TH72</accession>
<protein>
    <submittedName>
        <fullName evidence="2">HD domain-containing protein</fullName>
    </submittedName>
</protein>
<dbReference type="OMA" id="ARYLMYT"/>
<comment type="caution">
    <text evidence="2">The sequence shown here is derived from an EMBL/GenBank/DDBJ whole genome shotgun (WGS) entry which is preliminary data.</text>
</comment>
<evidence type="ECO:0000313" key="2">
    <source>
        <dbReference type="EMBL" id="HII70664.1"/>
    </source>
</evidence>
<gene>
    <name evidence="2" type="ORF">HA336_05465</name>
</gene>
<sequence length="419" mass="47133">MGRIIRIPVHGFVELQGAEERVLDSPEVQRLRRVRQLGLAELVYPGATHTRLEHSLGVKYLCDRVMEIHWEELKRNVPDVGKFSRSYIEEVLGLAGLLHDVGHPPFSHVPEPLLEEELGVDHEDIGRAVAKVVLERADAMDVEVTLEVAFGPGDGWTGVLHSVIAGNLGVDRLDYLMRDSLHASVEYGRIELDRLLHTLELGDPVVVHEKGLEAAESVLISRYHMYRAVYFHKTCRAGDAMLLWAMHVAAEDGDLDLRIFDPDRLSRSEDALSAFQSMDDSALLRALEENPESREFVEVLKNRRLYKCVAEYQAAVEPRHGELFKVAVETSEEHLGESFGVLLDSSKVVPYDPSSDEVIVRTRNGDVPLSEVSDIVATLKERTLSEIPTVRVYVRPETRDDESRVRRIVEHVKSALPPA</sequence>
<dbReference type="SMART" id="SM00471">
    <property type="entry name" value="HDc"/>
    <property type="match status" value="1"/>
</dbReference>
<dbReference type="InterPro" id="IPR050135">
    <property type="entry name" value="dGTPase-like"/>
</dbReference>
<dbReference type="Proteomes" id="UP000619545">
    <property type="component" value="Unassembled WGS sequence"/>
</dbReference>
<dbReference type="GO" id="GO:0006203">
    <property type="term" value="P:dGTP catabolic process"/>
    <property type="evidence" value="ECO:0007669"/>
    <property type="project" value="TreeGrafter"/>
</dbReference>
<dbReference type="CDD" id="cd00077">
    <property type="entry name" value="HDc"/>
    <property type="match status" value="1"/>
</dbReference>
<dbReference type="GeneID" id="1477497"/>
<dbReference type="Pfam" id="PF01966">
    <property type="entry name" value="HD"/>
    <property type="match status" value="1"/>
</dbReference>
<dbReference type="SUPFAM" id="SSF109604">
    <property type="entry name" value="HD-domain/PDEase-like"/>
    <property type="match status" value="1"/>
</dbReference>
<dbReference type="PANTHER" id="PTHR11373:SF4">
    <property type="entry name" value="DEOXYNUCLEOSIDE TRIPHOSPHATE TRIPHOSPHOHYDROLASE SAMHD1"/>
    <property type="match status" value="1"/>
</dbReference>
<dbReference type="Pfam" id="PF19276">
    <property type="entry name" value="HD_assoc_2"/>
    <property type="match status" value="1"/>
</dbReference>
<reference evidence="2" key="1">
    <citation type="journal article" date="2020" name="bioRxiv">
        <title>A rank-normalized archaeal taxonomy based on genome phylogeny resolves widespread incomplete and uneven classifications.</title>
        <authorList>
            <person name="Rinke C."/>
            <person name="Chuvochina M."/>
            <person name="Mussig A.J."/>
            <person name="Chaumeil P.-A."/>
            <person name="Waite D.W."/>
            <person name="Whitman W.B."/>
            <person name="Parks D.H."/>
            <person name="Hugenholtz P."/>
        </authorList>
    </citation>
    <scope>NUCLEOTIDE SEQUENCE</scope>
    <source>
        <strain evidence="2">UBA8853</strain>
    </source>
</reference>
<dbReference type="AlphaFoldDB" id="A0A832TH72"/>
<proteinExistence type="predicted"/>
<dbReference type="PANTHER" id="PTHR11373">
    <property type="entry name" value="DEOXYNUCLEOSIDE TRIPHOSPHATE TRIPHOSPHOHYDROLASE"/>
    <property type="match status" value="1"/>
</dbReference>
<organism evidence="2 3">
    <name type="scientific">Methanopyrus kandleri</name>
    <dbReference type="NCBI Taxonomy" id="2320"/>
    <lineage>
        <taxon>Archaea</taxon>
        <taxon>Methanobacteriati</taxon>
        <taxon>Methanobacteriota</taxon>
        <taxon>Methanomada group</taxon>
        <taxon>Methanopyri</taxon>
        <taxon>Methanopyrales</taxon>
        <taxon>Methanopyraceae</taxon>
        <taxon>Methanopyrus</taxon>
    </lineage>
</organism>
<feature type="domain" description="HD/PDEase" evidence="1">
    <location>
        <begin position="47"/>
        <end position="185"/>
    </location>
</feature>
<dbReference type="RefSeq" id="WP_011018566.1">
    <property type="nucleotide sequence ID" value="NZ_DUJS01000004.1"/>
</dbReference>
<dbReference type="GO" id="GO:0008832">
    <property type="term" value="F:dGTPase activity"/>
    <property type="evidence" value="ECO:0007669"/>
    <property type="project" value="TreeGrafter"/>
</dbReference>